<name>A0ABR1CP58_NECAM</name>
<accession>A0ABR1CP58</accession>
<keyword evidence="2" id="KW-1185">Reference proteome</keyword>
<gene>
    <name evidence="1" type="primary">Necator_chrIII.g9307</name>
    <name evidence="1" type="ORF">RB195_008542</name>
</gene>
<proteinExistence type="predicted"/>
<dbReference type="EMBL" id="JAVFWL010000003">
    <property type="protein sequence ID" value="KAK6740134.1"/>
    <property type="molecule type" value="Genomic_DNA"/>
</dbReference>
<dbReference type="Proteomes" id="UP001303046">
    <property type="component" value="Unassembled WGS sequence"/>
</dbReference>
<evidence type="ECO:0000313" key="2">
    <source>
        <dbReference type="Proteomes" id="UP001303046"/>
    </source>
</evidence>
<protein>
    <submittedName>
        <fullName evidence="1">Uncharacterized protein</fullName>
    </submittedName>
</protein>
<organism evidence="1 2">
    <name type="scientific">Necator americanus</name>
    <name type="common">Human hookworm</name>
    <dbReference type="NCBI Taxonomy" id="51031"/>
    <lineage>
        <taxon>Eukaryota</taxon>
        <taxon>Metazoa</taxon>
        <taxon>Ecdysozoa</taxon>
        <taxon>Nematoda</taxon>
        <taxon>Chromadorea</taxon>
        <taxon>Rhabditida</taxon>
        <taxon>Rhabditina</taxon>
        <taxon>Rhabditomorpha</taxon>
        <taxon>Strongyloidea</taxon>
        <taxon>Ancylostomatidae</taxon>
        <taxon>Bunostominae</taxon>
        <taxon>Necator</taxon>
    </lineage>
</organism>
<comment type="caution">
    <text evidence="1">The sequence shown here is derived from an EMBL/GenBank/DDBJ whole genome shotgun (WGS) entry which is preliminary data.</text>
</comment>
<evidence type="ECO:0000313" key="1">
    <source>
        <dbReference type="EMBL" id="KAK6740134.1"/>
    </source>
</evidence>
<reference evidence="1 2" key="1">
    <citation type="submission" date="2023-08" db="EMBL/GenBank/DDBJ databases">
        <title>A Necator americanus chromosomal reference genome.</title>
        <authorList>
            <person name="Ilik V."/>
            <person name="Petrzelkova K.J."/>
            <person name="Pardy F."/>
            <person name="Fuh T."/>
            <person name="Niatou-Singa F.S."/>
            <person name="Gouil Q."/>
            <person name="Baker L."/>
            <person name="Ritchie M.E."/>
            <person name="Jex A.R."/>
            <person name="Gazzola D."/>
            <person name="Li H."/>
            <person name="Toshio Fujiwara R."/>
            <person name="Zhan B."/>
            <person name="Aroian R.V."/>
            <person name="Pafco B."/>
            <person name="Schwarz E.M."/>
        </authorList>
    </citation>
    <scope>NUCLEOTIDE SEQUENCE [LARGE SCALE GENOMIC DNA]</scope>
    <source>
        <strain evidence="1 2">Aroian</strain>
        <tissue evidence="1">Whole animal</tissue>
    </source>
</reference>
<sequence>MDKEDAPTNDFVSTALSKTRSLSEVHSQKATSLIRGVSWGRKISRRLVDHRQQGWRTCELLIHPSMTHSVSAESKAFFKSRKKKKLGNSQIELFYLRAVLVYIESIDFFVL</sequence>